<protein>
    <submittedName>
        <fullName evidence="2">DIP1984 family protein</fullName>
    </submittedName>
</protein>
<feature type="coiled-coil region" evidence="1">
    <location>
        <begin position="3"/>
        <end position="57"/>
    </location>
</feature>
<gene>
    <name evidence="2" type="ORF">HF327_013205</name>
</gene>
<sequence>MKLAEALLLRADLNKKLASLRERINRNAIVQEGETPKEKVEDLLAEATSALEEQQKLVRTINAANESTRLADGRLLADVLALRDTLIAQHSLLNAAIAATHKDVDRYSQREIKWIAQIDVASLQKQADDLSRKIREVNVTVQAANWHIEI</sequence>
<dbReference type="RefSeq" id="WP_198460613.1">
    <property type="nucleotide sequence ID" value="NZ_JABBCQ020000010.1"/>
</dbReference>
<dbReference type="Pfam" id="PF20935">
    <property type="entry name" value="DUF6847"/>
    <property type="match status" value="1"/>
</dbReference>
<dbReference type="AlphaFoldDB" id="A0A843B7E1"/>
<organism evidence="2 3">
    <name type="scientific">Comamonas suwonensis</name>
    <dbReference type="NCBI Taxonomy" id="2606214"/>
    <lineage>
        <taxon>Bacteria</taxon>
        <taxon>Pseudomonadati</taxon>
        <taxon>Pseudomonadota</taxon>
        <taxon>Betaproteobacteria</taxon>
        <taxon>Burkholderiales</taxon>
        <taxon>Comamonadaceae</taxon>
        <taxon>Comamonas</taxon>
    </lineage>
</organism>
<dbReference type="Proteomes" id="UP000530032">
    <property type="component" value="Unassembled WGS sequence"/>
</dbReference>
<accession>A0A843B7E1</accession>
<evidence type="ECO:0000313" key="2">
    <source>
        <dbReference type="EMBL" id="MBI1625455.1"/>
    </source>
</evidence>
<dbReference type="Gene3D" id="6.10.320.10">
    <property type="match status" value="1"/>
</dbReference>
<name>A0A843B7E1_9BURK</name>
<reference evidence="2" key="1">
    <citation type="submission" date="2020-12" db="EMBL/GenBank/DDBJ databases">
        <title>Comamonas sp. nov., isolated from stream water.</title>
        <authorList>
            <person name="Park K.-H."/>
        </authorList>
    </citation>
    <scope>NUCLEOTIDE SEQUENCE</scope>
    <source>
        <strain evidence="2">EJ-4</strain>
    </source>
</reference>
<comment type="caution">
    <text evidence="2">The sequence shown here is derived from an EMBL/GenBank/DDBJ whole genome shotgun (WGS) entry which is preliminary data.</text>
</comment>
<dbReference type="InterPro" id="IPR047741">
    <property type="entry name" value="DIP1984-like"/>
</dbReference>
<evidence type="ECO:0000313" key="3">
    <source>
        <dbReference type="Proteomes" id="UP000530032"/>
    </source>
</evidence>
<dbReference type="CDD" id="cd12208">
    <property type="entry name" value="DIP1984-like"/>
    <property type="match status" value="1"/>
</dbReference>
<proteinExistence type="predicted"/>
<evidence type="ECO:0000256" key="1">
    <source>
        <dbReference type="SAM" id="Coils"/>
    </source>
</evidence>
<keyword evidence="3" id="KW-1185">Reference proteome</keyword>
<dbReference type="NCBIfam" id="NF038048">
    <property type="entry name" value="DIP1984_fam"/>
    <property type="match status" value="1"/>
</dbReference>
<dbReference type="EMBL" id="JABBCQ020000010">
    <property type="protein sequence ID" value="MBI1625455.1"/>
    <property type="molecule type" value="Genomic_DNA"/>
</dbReference>
<keyword evidence="1" id="KW-0175">Coiled coil</keyword>